<evidence type="ECO:0000256" key="9">
    <source>
        <dbReference type="SAM" id="MobiDB-lite"/>
    </source>
</evidence>
<keyword evidence="7" id="KW-1015">Disulfide bond</keyword>
<reference evidence="12" key="1">
    <citation type="submission" date="2018-10" db="EMBL/GenBank/DDBJ databases">
        <title>Transcriptome assembly of Aceria tosichella (Wheat curl mite) Type 2.</title>
        <authorList>
            <person name="Scully E.D."/>
            <person name="Geib S.M."/>
            <person name="Palmer N.A."/>
            <person name="Gupta A.K."/>
            <person name="Sarath G."/>
            <person name="Tatineni S."/>
        </authorList>
    </citation>
    <scope>NUCLEOTIDE SEQUENCE</scope>
    <source>
        <strain evidence="12">LincolnNE</strain>
    </source>
</reference>
<dbReference type="InterPro" id="IPR052454">
    <property type="entry name" value="TMX_domain-containing"/>
</dbReference>
<feature type="domain" description="Thioredoxin" evidence="11">
    <location>
        <begin position="26"/>
        <end position="139"/>
    </location>
</feature>
<dbReference type="PANTHER" id="PTHR46107:SF3">
    <property type="entry name" value="THIOREDOXIN DOMAIN-CONTAINING PROTEIN"/>
    <property type="match status" value="1"/>
</dbReference>
<evidence type="ECO:0000256" key="2">
    <source>
        <dbReference type="ARBA" id="ARBA00022448"/>
    </source>
</evidence>
<evidence type="ECO:0000256" key="7">
    <source>
        <dbReference type="ARBA" id="ARBA00023157"/>
    </source>
</evidence>
<keyword evidence="10" id="KW-0472">Membrane</keyword>
<keyword evidence="10 12" id="KW-0812">Transmembrane</keyword>
<dbReference type="InterPro" id="IPR013766">
    <property type="entry name" value="Thioredoxin_domain"/>
</dbReference>
<dbReference type="PROSITE" id="PS51352">
    <property type="entry name" value="THIOREDOXIN_2"/>
    <property type="match status" value="1"/>
</dbReference>
<evidence type="ECO:0000256" key="10">
    <source>
        <dbReference type="SAM" id="Phobius"/>
    </source>
</evidence>
<evidence type="ECO:0000256" key="4">
    <source>
        <dbReference type="ARBA" id="ARBA00022824"/>
    </source>
</evidence>
<dbReference type="Pfam" id="PF00085">
    <property type="entry name" value="Thioredoxin"/>
    <property type="match status" value="1"/>
</dbReference>
<keyword evidence="4" id="KW-0256">Endoplasmic reticulum</keyword>
<dbReference type="GO" id="GO:0005789">
    <property type="term" value="C:endoplasmic reticulum membrane"/>
    <property type="evidence" value="ECO:0007669"/>
    <property type="project" value="UniProtKB-SubCell"/>
</dbReference>
<feature type="transmembrane region" description="Helical" evidence="10">
    <location>
        <begin position="185"/>
        <end position="210"/>
    </location>
</feature>
<evidence type="ECO:0000259" key="11">
    <source>
        <dbReference type="PROSITE" id="PS51352"/>
    </source>
</evidence>
<keyword evidence="3" id="KW-0732">Signal</keyword>
<feature type="transmembrane region" description="Helical" evidence="10">
    <location>
        <begin position="6"/>
        <end position="26"/>
    </location>
</feature>
<dbReference type="InterPro" id="IPR036249">
    <property type="entry name" value="Thioredoxin-like_sf"/>
</dbReference>
<feature type="region of interest" description="Disordered" evidence="9">
    <location>
        <begin position="223"/>
        <end position="264"/>
    </location>
</feature>
<dbReference type="Gene3D" id="3.40.30.10">
    <property type="entry name" value="Glutaredoxin"/>
    <property type="match status" value="1"/>
</dbReference>
<dbReference type="AlphaFoldDB" id="A0A6G1SGU9"/>
<evidence type="ECO:0000256" key="6">
    <source>
        <dbReference type="ARBA" id="ARBA00022989"/>
    </source>
</evidence>
<evidence type="ECO:0000313" key="12">
    <source>
        <dbReference type="EMBL" id="MDE49397.1"/>
    </source>
</evidence>
<evidence type="ECO:0000256" key="8">
    <source>
        <dbReference type="ARBA" id="ARBA00023284"/>
    </source>
</evidence>
<dbReference type="GO" id="GO:0015036">
    <property type="term" value="F:disulfide oxidoreductase activity"/>
    <property type="evidence" value="ECO:0007669"/>
    <property type="project" value="TreeGrafter"/>
</dbReference>
<keyword evidence="2" id="KW-0813">Transport</keyword>
<gene>
    <name evidence="12" type="primary">TMX1</name>
    <name evidence="12" type="ORF">g.2430</name>
</gene>
<name>A0A6G1SGU9_9ACAR</name>
<keyword evidence="5" id="KW-0249">Electron transport</keyword>
<evidence type="ECO:0000256" key="1">
    <source>
        <dbReference type="ARBA" id="ARBA00004389"/>
    </source>
</evidence>
<sequence length="264" mass="30006">MVTPLLNALTLPTLITILLIFSVSIAQLTEARPQRKEPVQLDENKWTKLLEGEWMFSLHAPWCPACKKLEPEWRKFAEWSDDLNINVASADVTTNPALSGRFMVRGLPTIYHVKDGVFRVYNGPREQTALINFIEEQGWKAVEPVSRWLAPNTLQMSFLAYSFRISMTLRDIHNHMVEQVGLPYYVSYLIFALCTVTIGTLLGLVIIFIIDLLCPTRFPNSAATQDVRPKSANKKKDAKPTDSDLDDQPAETKSDSSVRRRQKN</sequence>
<evidence type="ECO:0000256" key="3">
    <source>
        <dbReference type="ARBA" id="ARBA00022729"/>
    </source>
</evidence>
<evidence type="ECO:0000256" key="5">
    <source>
        <dbReference type="ARBA" id="ARBA00022982"/>
    </source>
</evidence>
<keyword evidence="6 10" id="KW-1133">Transmembrane helix</keyword>
<proteinExistence type="predicted"/>
<dbReference type="PANTHER" id="PTHR46107">
    <property type="entry name" value="DUMPY: SHORTER THAN WILD-TYPE"/>
    <property type="match status" value="1"/>
</dbReference>
<organism evidence="12">
    <name type="scientific">Aceria tosichella</name>
    <name type="common">wheat curl mite</name>
    <dbReference type="NCBI Taxonomy" id="561515"/>
    <lineage>
        <taxon>Eukaryota</taxon>
        <taxon>Metazoa</taxon>
        <taxon>Ecdysozoa</taxon>
        <taxon>Arthropoda</taxon>
        <taxon>Chelicerata</taxon>
        <taxon>Arachnida</taxon>
        <taxon>Acari</taxon>
        <taxon>Acariformes</taxon>
        <taxon>Trombidiformes</taxon>
        <taxon>Prostigmata</taxon>
        <taxon>Eupodina</taxon>
        <taxon>Eriophyoidea</taxon>
        <taxon>Eriophyidae</taxon>
        <taxon>Eriophyinae</taxon>
        <taxon>Aceriini</taxon>
        <taxon>Aceria</taxon>
    </lineage>
</organism>
<dbReference type="EMBL" id="GGYP01004626">
    <property type="protein sequence ID" value="MDE49397.1"/>
    <property type="molecule type" value="Transcribed_RNA"/>
</dbReference>
<protein>
    <submittedName>
        <fullName evidence="12">Thioredoxin-related transmembrane protein 1</fullName>
    </submittedName>
</protein>
<accession>A0A6G1SGU9</accession>
<comment type="subcellular location">
    <subcellularLocation>
        <location evidence="1">Endoplasmic reticulum membrane</location>
        <topology evidence="1">Single-pass membrane protein</topology>
    </subcellularLocation>
</comment>
<dbReference type="SUPFAM" id="SSF52833">
    <property type="entry name" value="Thioredoxin-like"/>
    <property type="match status" value="1"/>
</dbReference>
<keyword evidence="8" id="KW-0676">Redox-active center</keyword>